<dbReference type="Proteomes" id="UP000282297">
    <property type="component" value="Chromosome"/>
</dbReference>
<keyword evidence="1" id="KW-0472">Membrane</keyword>
<organism evidence="3 4">
    <name type="scientific">Chryseobacterium taklimakanense</name>
    <dbReference type="NCBI Taxonomy" id="536441"/>
    <lineage>
        <taxon>Bacteria</taxon>
        <taxon>Pseudomonadati</taxon>
        <taxon>Bacteroidota</taxon>
        <taxon>Flavobacteriia</taxon>
        <taxon>Flavobacteriales</taxon>
        <taxon>Weeksellaceae</taxon>
        <taxon>Chryseobacterium group</taxon>
        <taxon>Chryseobacterium</taxon>
    </lineage>
</organism>
<sequence>METYLFKMILCSSIFIGFYYLILERQKAHRFKRFYLLSSILFSMLVPFVSITYGVVKDVSSQLVIAGGEGETLAPLVVKESLFSFENIIYGMYFLVTTILFVRFLISLNSLRQAVKTGQKIKRGKFTLVLQDEKATPHSFWNYIFVNRDDYEHGKIDEKIILHERTHLEQKHSFDVLLIEFLLTVFWFNPAFYFYKKAMLINHEFLADERVLKYDSNIKSYKQLLLTELISERILFTNQFNLSNTKKRIKMMTTTNTKKSKFYAWLALPLTVLMFFAFAEKVPATNQELKTKNKPADQHFTKEDIEKIKSDDPFAEYQEILNKYSDLLNEKKYDEFNRKISDEDKKRLNELNVLLTSEQRDQLPVFSLKGEYKSDESNLKKENYLIGVNKNLKTVNDTIKPKKDVAQTIKEGFPPPAPSEVTPAEHPAGLNSFRTLFADEFNTAKMDKLEGLVKSTLYFDVDDKGNVSNFRAEGENNDFNAEAIRALKQINGNTVWKPATKDGKPVAYTFKLPLTMHFEKNPMPANKK</sequence>
<keyword evidence="1" id="KW-1133">Transmembrane helix</keyword>
<keyword evidence="1" id="KW-0812">Transmembrane</keyword>
<evidence type="ECO:0000313" key="4">
    <source>
        <dbReference type="Proteomes" id="UP000282297"/>
    </source>
</evidence>
<dbReference type="PANTHER" id="PTHR34978:SF3">
    <property type="entry name" value="SLR0241 PROTEIN"/>
    <property type="match status" value="1"/>
</dbReference>
<evidence type="ECO:0000259" key="2">
    <source>
        <dbReference type="Pfam" id="PF05569"/>
    </source>
</evidence>
<name>A0A3G8WUK3_9FLAO</name>
<evidence type="ECO:0000313" key="3">
    <source>
        <dbReference type="EMBL" id="AZI19416.1"/>
    </source>
</evidence>
<feature type="transmembrane region" description="Helical" evidence="1">
    <location>
        <begin position="262"/>
        <end position="279"/>
    </location>
</feature>
<proteinExistence type="predicted"/>
<dbReference type="CDD" id="cd07341">
    <property type="entry name" value="M56_BlaR1_MecR1_like"/>
    <property type="match status" value="1"/>
</dbReference>
<dbReference type="RefSeq" id="WP_124783700.1">
    <property type="nucleotide sequence ID" value="NZ_CALTUO010000001.1"/>
</dbReference>
<feature type="transmembrane region" description="Helical" evidence="1">
    <location>
        <begin position="88"/>
        <end position="106"/>
    </location>
</feature>
<feature type="transmembrane region" description="Helical" evidence="1">
    <location>
        <begin position="34"/>
        <end position="56"/>
    </location>
</feature>
<evidence type="ECO:0000256" key="1">
    <source>
        <dbReference type="SAM" id="Phobius"/>
    </source>
</evidence>
<protein>
    <recommendedName>
        <fullName evidence="2">Peptidase M56 domain-containing protein</fullName>
    </recommendedName>
</protein>
<dbReference type="PANTHER" id="PTHR34978">
    <property type="entry name" value="POSSIBLE SENSOR-TRANSDUCER PROTEIN BLAR"/>
    <property type="match status" value="1"/>
</dbReference>
<dbReference type="AlphaFoldDB" id="A0A3G8WUK3"/>
<accession>A0A3G8WUK3</accession>
<reference evidence="4" key="1">
    <citation type="submission" date="2018-11" db="EMBL/GenBank/DDBJ databases">
        <title>Proposal to divide the Flavobacteriaceae and reorganize its genera based on Amino Acid Identity values calculated from whole genome sequences.</title>
        <authorList>
            <person name="Nicholson A.C."/>
            <person name="Gulvik C.A."/>
            <person name="Whitney A.M."/>
            <person name="Humrighouse B.W."/>
            <person name="Bell M."/>
            <person name="Holmes B."/>
            <person name="Steigerwalt A.B."/>
            <person name="Villarma A."/>
            <person name="Sheth M."/>
            <person name="Batra D."/>
            <person name="Pryor J."/>
            <person name="Bernardet J.-F."/>
            <person name="Hugo C."/>
            <person name="Kampfer P."/>
            <person name="Newman J.D."/>
            <person name="McQuiston J.R."/>
        </authorList>
    </citation>
    <scope>NUCLEOTIDE SEQUENCE [LARGE SCALE GENOMIC DNA]</scope>
    <source>
        <strain evidence="4">H4753</strain>
    </source>
</reference>
<feature type="transmembrane region" description="Helical" evidence="1">
    <location>
        <begin position="6"/>
        <end position="22"/>
    </location>
</feature>
<dbReference type="EMBL" id="CP034171">
    <property type="protein sequence ID" value="AZI19416.1"/>
    <property type="molecule type" value="Genomic_DNA"/>
</dbReference>
<dbReference type="Gene3D" id="3.30.1150.10">
    <property type="match status" value="1"/>
</dbReference>
<dbReference type="InterPro" id="IPR008756">
    <property type="entry name" value="Peptidase_M56"/>
</dbReference>
<dbReference type="InterPro" id="IPR052173">
    <property type="entry name" value="Beta-lactam_resp_regulator"/>
</dbReference>
<feature type="domain" description="Peptidase M56" evidence="2">
    <location>
        <begin position="101"/>
        <end position="251"/>
    </location>
</feature>
<gene>
    <name evidence="3" type="ORF">EIH08_00585</name>
</gene>
<dbReference type="Pfam" id="PF05569">
    <property type="entry name" value="Peptidase_M56"/>
    <property type="match status" value="1"/>
</dbReference>
<dbReference type="SUPFAM" id="SSF74653">
    <property type="entry name" value="TolA/TonB C-terminal domain"/>
    <property type="match status" value="1"/>
</dbReference>